<evidence type="ECO:0000313" key="7">
    <source>
        <dbReference type="EMBL" id="KAF5907763.1"/>
    </source>
</evidence>
<reference evidence="7" key="1">
    <citation type="submission" date="2020-07" db="EMBL/GenBank/DDBJ databases">
        <title>Clarias magur genome sequencing, assembly and annotation.</title>
        <authorList>
            <person name="Kushwaha B."/>
            <person name="Kumar R."/>
            <person name="Das P."/>
            <person name="Joshi C.G."/>
            <person name="Kumar D."/>
            <person name="Nagpure N.S."/>
            <person name="Pandey M."/>
            <person name="Agarwal S."/>
            <person name="Srivastava S."/>
            <person name="Singh M."/>
            <person name="Sahoo L."/>
            <person name="Jayasankar P."/>
            <person name="Meher P.K."/>
            <person name="Koringa P.G."/>
            <person name="Iquebal M.A."/>
            <person name="Das S.P."/>
            <person name="Bit A."/>
            <person name="Patnaik S."/>
            <person name="Patel N."/>
            <person name="Shah T.M."/>
            <person name="Hinsu A."/>
            <person name="Jena J.K."/>
        </authorList>
    </citation>
    <scope>NUCLEOTIDE SEQUENCE</scope>
    <source>
        <strain evidence="7">CIFAMagur01</strain>
        <tissue evidence="7">Testis</tissue>
    </source>
</reference>
<feature type="non-terminal residue" evidence="7">
    <location>
        <position position="208"/>
    </location>
</feature>
<comment type="caution">
    <text evidence="7">The sequence shown here is derived from an EMBL/GenBank/DDBJ whole genome shotgun (WGS) entry which is preliminary data.</text>
</comment>
<evidence type="ECO:0000256" key="6">
    <source>
        <dbReference type="SAM" id="Phobius"/>
    </source>
</evidence>
<dbReference type="PANTHER" id="PTHR23320:SF128">
    <property type="entry name" value="MEMBRANE-SPANNING 4-DOMAINS SUBFAMILY A MEMBER 4A"/>
    <property type="match status" value="1"/>
</dbReference>
<dbReference type="InterPro" id="IPR030417">
    <property type="entry name" value="MS4A"/>
</dbReference>
<feature type="transmembrane region" description="Helical" evidence="6">
    <location>
        <begin position="84"/>
        <end position="105"/>
    </location>
</feature>
<accession>A0A8J4UGI0</accession>
<evidence type="ECO:0000256" key="4">
    <source>
        <dbReference type="ARBA" id="ARBA00022989"/>
    </source>
</evidence>
<evidence type="ECO:0000313" key="8">
    <source>
        <dbReference type="Proteomes" id="UP000727407"/>
    </source>
</evidence>
<protein>
    <submittedName>
        <fullName evidence="7">Membrane-spanning 4-domains subfamily A member 4A-like</fullName>
    </submittedName>
</protein>
<keyword evidence="5 6" id="KW-0472">Membrane</keyword>
<keyword evidence="8" id="KW-1185">Reference proteome</keyword>
<evidence type="ECO:0000256" key="3">
    <source>
        <dbReference type="ARBA" id="ARBA00022692"/>
    </source>
</evidence>
<proteinExistence type="inferred from homology"/>
<evidence type="ECO:0000256" key="2">
    <source>
        <dbReference type="ARBA" id="ARBA00009565"/>
    </source>
</evidence>
<gene>
    <name evidence="7" type="ORF">DAT39_002489</name>
</gene>
<dbReference type="AlphaFoldDB" id="A0A8J4UGI0"/>
<dbReference type="GO" id="GO:0016020">
    <property type="term" value="C:membrane"/>
    <property type="evidence" value="ECO:0007669"/>
    <property type="project" value="UniProtKB-SubCell"/>
</dbReference>
<dbReference type="PANTHER" id="PTHR23320">
    <property type="entry name" value="MEMBRANE-SPANNING 4-DOMAINS SUBFAMILY A MS4A -RELATED"/>
    <property type="match status" value="1"/>
</dbReference>
<dbReference type="Pfam" id="PF04103">
    <property type="entry name" value="CD20"/>
    <property type="match status" value="1"/>
</dbReference>
<comment type="subcellular location">
    <subcellularLocation>
        <location evidence="1">Membrane</location>
        <topology evidence="1">Multi-pass membrane protein</topology>
    </subcellularLocation>
</comment>
<keyword evidence="3 6" id="KW-0812">Transmembrane</keyword>
<evidence type="ECO:0000256" key="5">
    <source>
        <dbReference type="ARBA" id="ARBA00023136"/>
    </source>
</evidence>
<name>A0A8J4UGI0_CLAMG</name>
<comment type="similarity">
    <text evidence="2">Belongs to the MS4A family.</text>
</comment>
<dbReference type="EMBL" id="QNUK01000019">
    <property type="protein sequence ID" value="KAF5907763.1"/>
    <property type="molecule type" value="Genomic_DNA"/>
</dbReference>
<keyword evidence="4 6" id="KW-1133">Transmembrane helix</keyword>
<feature type="transmembrane region" description="Helical" evidence="6">
    <location>
        <begin position="56"/>
        <end position="78"/>
    </location>
</feature>
<evidence type="ECO:0000256" key="1">
    <source>
        <dbReference type="ARBA" id="ARBA00004141"/>
    </source>
</evidence>
<dbReference type="Proteomes" id="UP000727407">
    <property type="component" value="Unassembled WGS sequence"/>
</dbReference>
<dbReference type="OrthoDB" id="10071849at2759"/>
<sequence length="208" mass="22169">MATSLTTDAHGARVLTPVIPLVGSEAAQGPSEKKGYKTKVPEVPYMTRMFLKGQPVALGTVQILIGIVMIAVGAVTWFTQTLYGEIPLCLGISFIFSGSITLNAHKGTSSPMIKSTVALNIISALLAISGICYFCFALTVKLQLNPCYKDQNSDFDYYGCAFVEKTLQVLINGINGILLVLSVLEVCVCMTTVVFSCKASIQASGTKL</sequence>
<feature type="transmembrane region" description="Helical" evidence="6">
    <location>
        <begin position="177"/>
        <end position="197"/>
    </location>
</feature>
<organism evidence="7 8">
    <name type="scientific">Clarias magur</name>
    <name type="common">Asian catfish</name>
    <name type="synonym">Macropteronotus magur</name>
    <dbReference type="NCBI Taxonomy" id="1594786"/>
    <lineage>
        <taxon>Eukaryota</taxon>
        <taxon>Metazoa</taxon>
        <taxon>Chordata</taxon>
        <taxon>Craniata</taxon>
        <taxon>Vertebrata</taxon>
        <taxon>Euteleostomi</taxon>
        <taxon>Actinopterygii</taxon>
        <taxon>Neopterygii</taxon>
        <taxon>Teleostei</taxon>
        <taxon>Ostariophysi</taxon>
        <taxon>Siluriformes</taxon>
        <taxon>Clariidae</taxon>
        <taxon>Clarias</taxon>
    </lineage>
</organism>
<dbReference type="InterPro" id="IPR007237">
    <property type="entry name" value="CD20-like"/>
</dbReference>
<feature type="transmembrane region" description="Helical" evidence="6">
    <location>
        <begin position="117"/>
        <end position="140"/>
    </location>
</feature>